<feature type="region of interest" description="Disordered" evidence="1">
    <location>
        <begin position="73"/>
        <end position="99"/>
    </location>
</feature>
<reference evidence="2 3" key="1">
    <citation type="journal article" date="2015" name="Nature">
        <title>rRNA introns, odd ribosomes, and small enigmatic genomes across a large radiation of phyla.</title>
        <authorList>
            <person name="Brown C.T."/>
            <person name="Hug L.A."/>
            <person name="Thomas B.C."/>
            <person name="Sharon I."/>
            <person name="Castelle C.J."/>
            <person name="Singh A."/>
            <person name="Wilkins M.J."/>
            <person name="Williams K.H."/>
            <person name="Banfield J.F."/>
        </authorList>
    </citation>
    <scope>NUCLEOTIDE SEQUENCE [LARGE SCALE GENOMIC DNA]</scope>
</reference>
<dbReference type="EMBL" id="LCRB01000003">
    <property type="protein sequence ID" value="KKW26579.1"/>
    <property type="molecule type" value="Genomic_DNA"/>
</dbReference>
<dbReference type="AlphaFoldDB" id="A0A0G2A324"/>
<evidence type="ECO:0000313" key="3">
    <source>
        <dbReference type="Proteomes" id="UP000034913"/>
    </source>
</evidence>
<evidence type="ECO:0000313" key="2">
    <source>
        <dbReference type="EMBL" id="KKW26579.1"/>
    </source>
</evidence>
<dbReference type="PATRIC" id="fig|1620414.3.peg.579"/>
<organism evidence="2 3">
    <name type="scientific">candidate division Kazan bacterium GW2011_GWB1_52_7</name>
    <dbReference type="NCBI Taxonomy" id="1620414"/>
    <lineage>
        <taxon>Bacteria</taxon>
        <taxon>Bacteria division Kazan-3B-28</taxon>
    </lineage>
</organism>
<accession>A0A0G2A324</accession>
<proteinExistence type="predicted"/>
<dbReference type="Proteomes" id="UP000034913">
    <property type="component" value="Unassembled WGS sequence"/>
</dbReference>
<gene>
    <name evidence="2" type="ORF">VF00_C0003G0009</name>
</gene>
<evidence type="ECO:0000256" key="1">
    <source>
        <dbReference type="SAM" id="MobiDB-lite"/>
    </source>
</evidence>
<sequence>MVAAVFPPRPARAADPNMVIFMDWADLGATPIGWTVVSDSGDTFYNKYVMASNTYESTGGNPTHTHTLAIVDSGATNDSGNNIDKGGTGTTVSEQSHTHAALASSSITPDNNLPNYRSLAVLEYTTGGIPSTLPDNAIVMREDTTLVGNWELYSANDARLVRGSNSTANGGDNNPTHTVASGLGAGGTSRVAGAGGTARATVTHTHAAGSGVASNGPDIIPPYNELVFVRATAAITSLPDQMIAGFSGTAFDSGDWTVVSASSGTAEQTKYYSRFLMGDSSGTLTIDGGGLTHSHANVDISTGTPTGSANYDVAPSNGTAATTGHVHTGVTISLEANVNHVPEYATLVLAQYTQPASLSINSESTLVDLGESNPGVTTADYTFSTSEEIIVDSTDYATWSLTVDATDFISGIKIIADDRFDLATNGNLGTEPTLIAVVGSGTVTEVNNGYANFNSTQSLASLSGGSGSITATVRPTIRVRIPADAELANDYLSLVDFTVV</sequence>
<protein>
    <submittedName>
        <fullName evidence="2">Uncharacterized protein</fullName>
    </submittedName>
</protein>
<comment type="caution">
    <text evidence="2">The sequence shown here is derived from an EMBL/GenBank/DDBJ whole genome shotgun (WGS) entry which is preliminary data.</text>
</comment>
<name>A0A0G2A324_UNCK3</name>